<dbReference type="PANTHER" id="PTHR41533">
    <property type="entry name" value="L,D-TRANSPEPTIDASE HI_1667-RELATED"/>
    <property type="match status" value="1"/>
</dbReference>
<dbReference type="PROSITE" id="PS52029">
    <property type="entry name" value="LD_TPASE"/>
    <property type="match status" value="1"/>
</dbReference>
<evidence type="ECO:0000256" key="7">
    <source>
        <dbReference type="PROSITE-ProRule" id="PRU01373"/>
    </source>
</evidence>
<evidence type="ECO:0000256" key="8">
    <source>
        <dbReference type="SAM" id="SignalP"/>
    </source>
</evidence>
<dbReference type="CDD" id="cd16913">
    <property type="entry name" value="YkuD_like"/>
    <property type="match status" value="1"/>
</dbReference>
<gene>
    <name evidence="10" type="ORF">FHS90_003948</name>
</gene>
<feature type="active site" description="Nucleophile" evidence="7">
    <location>
        <position position="310"/>
    </location>
</feature>
<reference evidence="10 11" key="1">
    <citation type="submission" date="2020-08" db="EMBL/GenBank/DDBJ databases">
        <title>Genomic Encyclopedia of Type Strains, Phase IV (KMG-IV): sequencing the most valuable type-strain genomes for metagenomic binning, comparative biology and taxonomic classification.</title>
        <authorList>
            <person name="Goeker M."/>
        </authorList>
    </citation>
    <scope>NUCLEOTIDE SEQUENCE [LARGE SCALE GENOMIC DNA]</scope>
    <source>
        <strain evidence="10 11">DSM 29854</strain>
    </source>
</reference>
<evidence type="ECO:0000256" key="2">
    <source>
        <dbReference type="ARBA" id="ARBA00005992"/>
    </source>
</evidence>
<dbReference type="InterPro" id="IPR036365">
    <property type="entry name" value="PGBD-like_sf"/>
</dbReference>
<evidence type="ECO:0000313" key="11">
    <source>
        <dbReference type="Proteomes" id="UP000563094"/>
    </source>
</evidence>
<dbReference type="GO" id="GO:0009252">
    <property type="term" value="P:peptidoglycan biosynthetic process"/>
    <property type="evidence" value="ECO:0007669"/>
    <property type="project" value="UniProtKB-UniPathway"/>
</dbReference>
<dbReference type="InterPro" id="IPR038063">
    <property type="entry name" value="Transpep_catalytic_dom"/>
</dbReference>
<evidence type="ECO:0000256" key="1">
    <source>
        <dbReference type="ARBA" id="ARBA00004752"/>
    </source>
</evidence>
<sequence length="391" mass="44277">MNVQARLLLLPFLLLFCASAWGQTKTFVPAVQIQRLKAALQEYQHLDEDNLWTTFPNKTCLRPGEKDPLISGLRTNLFLMGDLPSLASPTDSSFDELLTQAVKKFQRRHGLEADGVAGQATLEALNITPAQRRAQLALNLQRWQADSSRTPQPLVLVNLPEFMLHLLDSTGTQVWETQVVIGQTPKIYQTVPLESKISYLVVNPTWTVPQSIIKREIAPMLKTNPQYLAQNNMVVYRLQGKTRVPVSPSAINWENFDAARENILVVQQPGPHNALGRIKFMFANQHSIYLHDTPAKSLFSHPIRAYSHGCVRVQNPEKLGAYLLDQNWADGLQPAKALQQTSPEKNFYLPKPIPVKLAYYTSWVDDNGEVQFRRDLYQLDALTTPQPEMFQ</sequence>
<evidence type="ECO:0000256" key="4">
    <source>
        <dbReference type="ARBA" id="ARBA00022960"/>
    </source>
</evidence>
<comment type="pathway">
    <text evidence="1 7">Cell wall biogenesis; peptidoglycan biosynthesis.</text>
</comment>
<organism evidence="10 11">
    <name type="scientific">Rufibacter quisquiliarum</name>
    <dbReference type="NCBI Taxonomy" id="1549639"/>
    <lineage>
        <taxon>Bacteria</taxon>
        <taxon>Pseudomonadati</taxon>
        <taxon>Bacteroidota</taxon>
        <taxon>Cytophagia</taxon>
        <taxon>Cytophagales</taxon>
        <taxon>Hymenobacteraceae</taxon>
        <taxon>Rufibacter</taxon>
    </lineage>
</organism>
<dbReference type="Pfam" id="PF03734">
    <property type="entry name" value="YkuD"/>
    <property type="match status" value="1"/>
</dbReference>
<keyword evidence="8" id="KW-0732">Signal</keyword>
<evidence type="ECO:0000259" key="9">
    <source>
        <dbReference type="PROSITE" id="PS52029"/>
    </source>
</evidence>
<proteinExistence type="inferred from homology"/>
<evidence type="ECO:0000313" key="10">
    <source>
        <dbReference type="EMBL" id="MBA9079213.1"/>
    </source>
</evidence>
<keyword evidence="4 7" id="KW-0133">Cell shape</keyword>
<accession>A0A839GMT7</accession>
<feature type="domain" description="L,D-TPase catalytic" evidence="9">
    <location>
        <begin position="153"/>
        <end position="337"/>
    </location>
</feature>
<dbReference type="PANTHER" id="PTHR41533:SF2">
    <property type="entry name" value="BLR7131 PROTEIN"/>
    <property type="match status" value="1"/>
</dbReference>
<feature type="signal peptide" evidence="8">
    <location>
        <begin position="1"/>
        <end position="22"/>
    </location>
</feature>
<keyword evidence="5 7" id="KW-0573">Peptidoglycan synthesis</keyword>
<dbReference type="Gene3D" id="2.40.440.10">
    <property type="entry name" value="L,D-transpeptidase catalytic domain-like"/>
    <property type="match status" value="1"/>
</dbReference>
<evidence type="ECO:0000256" key="6">
    <source>
        <dbReference type="ARBA" id="ARBA00023316"/>
    </source>
</evidence>
<feature type="active site" description="Proton donor/acceptor" evidence="7">
    <location>
        <position position="291"/>
    </location>
</feature>
<evidence type="ECO:0000256" key="3">
    <source>
        <dbReference type="ARBA" id="ARBA00022679"/>
    </source>
</evidence>
<evidence type="ECO:0000256" key="5">
    <source>
        <dbReference type="ARBA" id="ARBA00022984"/>
    </source>
</evidence>
<dbReference type="InterPro" id="IPR052905">
    <property type="entry name" value="LD-transpeptidase_YkuD-like"/>
</dbReference>
<name>A0A839GMT7_9BACT</name>
<comment type="similarity">
    <text evidence="2">Belongs to the YkuD family.</text>
</comment>
<feature type="chain" id="PRO_5032469373" evidence="8">
    <location>
        <begin position="23"/>
        <end position="391"/>
    </location>
</feature>
<dbReference type="Gene3D" id="1.10.101.10">
    <property type="entry name" value="PGBD-like superfamily/PGBD"/>
    <property type="match status" value="1"/>
</dbReference>
<dbReference type="GO" id="GO:0004180">
    <property type="term" value="F:carboxypeptidase activity"/>
    <property type="evidence" value="ECO:0007669"/>
    <property type="project" value="UniProtKB-ARBA"/>
</dbReference>
<dbReference type="UniPathway" id="UPA00219"/>
<dbReference type="InterPro" id="IPR036366">
    <property type="entry name" value="PGBDSf"/>
</dbReference>
<dbReference type="SUPFAM" id="SSF47090">
    <property type="entry name" value="PGBD-like"/>
    <property type="match status" value="1"/>
</dbReference>
<dbReference type="GO" id="GO:0008360">
    <property type="term" value="P:regulation of cell shape"/>
    <property type="evidence" value="ECO:0007669"/>
    <property type="project" value="UniProtKB-UniRule"/>
</dbReference>
<dbReference type="SUPFAM" id="SSF141523">
    <property type="entry name" value="L,D-transpeptidase catalytic domain-like"/>
    <property type="match status" value="1"/>
</dbReference>
<comment type="caution">
    <text evidence="10">The sequence shown here is derived from an EMBL/GenBank/DDBJ whole genome shotgun (WGS) entry which is preliminary data.</text>
</comment>
<dbReference type="Pfam" id="PF01471">
    <property type="entry name" value="PG_binding_1"/>
    <property type="match status" value="1"/>
</dbReference>
<dbReference type="RefSeq" id="WP_182514173.1">
    <property type="nucleotide sequence ID" value="NZ_JACJIQ010000019.1"/>
</dbReference>
<keyword evidence="6 7" id="KW-0961">Cell wall biogenesis/degradation</keyword>
<dbReference type="GO" id="GO:0016740">
    <property type="term" value="F:transferase activity"/>
    <property type="evidence" value="ECO:0007669"/>
    <property type="project" value="UniProtKB-KW"/>
</dbReference>
<keyword evidence="3" id="KW-0808">Transferase</keyword>
<protein>
    <submittedName>
        <fullName evidence="10">Murein L,D-transpeptidase YcbB/YkuD</fullName>
    </submittedName>
</protein>
<dbReference type="GO" id="GO:0071555">
    <property type="term" value="P:cell wall organization"/>
    <property type="evidence" value="ECO:0007669"/>
    <property type="project" value="UniProtKB-UniRule"/>
</dbReference>
<keyword evidence="11" id="KW-1185">Reference proteome</keyword>
<dbReference type="InterPro" id="IPR002477">
    <property type="entry name" value="Peptidoglycan-bd-like"/>
</dbReference>
<dbReference type="EMBL" id="JACJIQ010000019">
    <property type="protein sequence ID" value="MBA9079213.1"/>
    <property type="molecule type" value="Genomic_DNA"/>
</dbReference>
<dbReference type="Proteomes" id="UP000563094">
    <property type="component" value="Unassembled WGS sequence"/>
</dbReference>
<dbReference type="InterPro" id="IPR005490">
    <property type="entry name" value="LD_TPept_cat_dom"/>
</dbReference>
<dbReference type="AlphaFoldDB" id="A0A839GMT7"/>